<comment type="caution">
    <text evidence="2">The sequence shown here is derived from an EMBL/GenBank/DDBJ whole genome shotgun (WGS) entry which is preliminary data.</text>
</comment>
<dbReference type="Proteomes" id="UP001433268">
    <property type="component" value="Unassembled WGS sequence"/>
</dbReference>
<feature type="domain" description="Heterokaryon incompatibility" evidence="1">
    <location>
        <begin position="80"/>
        <end position="223"/>
    </location>
</feature>
<sequence length="625" mass="71618">MRLQPWTTRLRRKNTVAAERATGLLPAEVQSQLYSSLASLYLPLDESKQEFRIVTIAAGRFEDAIACELEVVSPVDSKPFEALSYAWGDSQPSWKVYINGTRHEISRNLDSALRHLRHRNRSRVLWVDALCINQTDLEERNSQVKHMGTIYKMSSQVLTWLGPEYNNSDMAFDFFETMPRDPDVHWDPANIPELEEVYTLRHTIAGNDLFDRAWWHRIWTVQESGLCPKLHFVCGARQLPAEEAFKLGVCYFKHLYTCCQDIWYARFKSTAGQPGLGDVCTALGKLEEMRATNHRYTFGQILSKFMSRHCSDPHDKVYGLLGFADKEEASLVVPDYAKPVAELYEEVALGLIQLTEDLEILSMRLPDSYKPERLPEGFAIENLPTWVPNWSLDWDSPLLHDLDDRLSCLSYYNASKGSRYSSNSVACGLLPVRAQFIDQVAILSKDEDHMDAPNLAEFFQDWRNMLRITENPGQLYAKCSSITVDDAFWQTLCCDDSPHRRWFRAWWEWCEQHGCDPHQLMSIQSEYSRAEINVMGGLISTSIKMRRLFISKDTGWIGLAPVDTLVGDKVALLEGGRTPYILRPTNERGVKETIQKYRLVGAAYVHGVMDGSEWQDDALEYIVLA</sequence>
<dbReference type="GeneID" id="92050599"/>
<dbReference type="PANTHER" id="PTHR24148:SF73">
    <property type="entry name" value="HET DOMAIN PROTEIN (AFU_ORTHOLOGUE AFUA_8G01020)"/>
    <property type="match status" value="1"/>
</dbReference>
<dbReference type="Pfam" id="PF26639">
    <property type="entry name" value="Het-6_barrel"/>
    <property type="match status" value="1"/>
</dbReference>
<dbReference type="InterPro" id="IPR052895">
    <property type="entry name" value="HetReg/Transcr_Mod"/>
</dbReference>
<dbReference type="Pfam" id="PF06985">
    <property type="entry name" value="HET"/>
    <property type="match status" value="1"/>
</dbReference>
<dbReference type="InterPro" id="IPR010730">
    <property type="entry name" value="HET"/>
</dbReference>
<reference evidence="2 3" key="1">
    <citation type="submission" date="2023-01" db="EMBL/GenBank/DDBJ databases">
        <title>Analysis of 21 Apiospora genomes using comparative genomics revels a genus with tremendous synthesis potential of carbohydrate active enzymes and secondary metabolites.</title>
        <authorList>
            <person name="Sorensen T."/>
        </authorList>
    </citation>
    <scope>NUCLEOTIDE SEQUENCE [LARGE SCALE GENOMIC DNA]</scope>
    <source>
        <strain evidence="2 3">CBS 114990</strain>
    </source>
</reference>
<dbReference type="PANTHER" id="PTHR24148">
    <property type="entry name" value="ANKYRIN REPEAT DOMAIN-CONTAINING PROTEIN 39 HOMOLOG-RELATED"/>
    <property type="match status" value="1"/>
</dbReference>
<dbReference type="RefSeq" id="XP_066663231.1">
    <property type="nucleotide sequence ID" value="XM_066817539.1"/>
</dbReference>
<evidence type="ECO:0000313" key="2">
    <source>
        <dbReference type="EMBL" id="KAK8066478.1"/>
    </source>
</evidence>
<evidence type="ECO:0000259" key="1">
    <source>
        <dbReference type="Pfam" id="PF06985"/>
    </source>
</evidence>
<proteinExistence type="predicted"/>
<name>A0ABR1V5K1_9PEZI</name>
<gene>
    <name evidence="2" type="ORF">PG997_013225</name>
</gene>
<evidence type="ECO:0000313" key="3">
    <source>
        <dbReference type="Proteomes" id="UP001433268"/>
    </source>
</evidence>
<accession>A0ABR1V5K1</accession>
<dbReference type="EMBL" id="JAQQWN010000009">
    <property type="protein sequence ID" value="KAK8066478.1"/>
    <property type="molecule type" value="Genomic_DNA"/>
</dbReference>
<protein>
    <submittedName>
        <fullName evidence="2">Heterokaryon incompatibility protein</fullName>
    </submittedName>
</protein>
<keyword evidence="3" id="KW-1185">Reference proteome</keyword>
<organism evidence="2 3">
    <name type="scientific">Apiospora hydei</name>
    <dbReference type="NCBI Taxonomy" id="1337664"/>
    <lineage>
        <taxon>Eukaryota</taxon>
        <taxon>Fungi</taxon>
        <taxon>Dikarya</taxon>
        <taxon>Ascomycota</taxon>
        <taxon>Pezizomycotina</taxon>
        <taxon>Sordariomycetes</taxon>
        <taxon>Xylariomycetidae</taxon>
        <taxon>Amphisphaeriales</taxon>
        <taxon>Apiosporaceae</taxon>
        <taxon>Apiospora</taxon>
    </lineage>
</organism>